<gene>
    <name evidence="1" type="ORF">IAC61_01125</name>
</gene>
<protein>
    <recommendedName>
        <fullName evidence="3">Lipoprotein</fullName>
    </recommendedName>
</protein>
<accession>A0A9D9DG17</accession>
<proteinExistence type="predicted"/>
<dbReference type="AlphaFoldDB" id="A0A9D9DG17"/>
<sequence length="219" mass="23931">MKKMFGALISSCIALVSLGCSENESETGLMLSTGSAKLLLRANAKQSQSLPLAHFDVDVALSPLFVQFWESGHWASVASSGSNAEFKAVIFDELGNYEGKFDLPLQVNLDESFALDYIPPEEPMPDYPGDPVYPKTFSFDLNLSQIDAISGYIKFDAYLPAIDGRLPYSLVSVEGLAMKHVHFIKDGDSVAFNASPEALNLIDPNCRYMPVIDEGGYIM</sequence>
<dbReference type="Proteomes" id="UP000823634">
    <property type="component" value="Unassembled WGS sequence"/>
</dbReference>
<dbReference type="PROSITE" id="PS51257">
    <property type="entry name" value="PROKAR_LIPOPROTEIN"/>
    <property type="match status" value="1"/>
</dbReference>
<name>A0A9D9DG17_9FIRM</name>
<evidence type="ECO:0000313" key="1">
    <source>
        <dbReference type="EMBL" id="MBO8425908.1"/>
    </source>
</evidence>
<evidence type="ECO:0000313" key="2">
    <source>
        <dbReference type="Proteomes" id="UP000823634"/>
    </source>
</evidence>
<reference evidence="1" key="2">
    <citation type="journal article" date="2021" name="PeerJ">
        <title>Extensive microbial diversity within the chicken gut microbiome revealed by metagenomics and culture.</title>
        <authorList>
            <person name="Gilroy R."/>
            <person name="Ravi A."/>
            <person name="Getino M."/>
            <person name="Pursley I."/>
            <person name="Horton D.L."/>
            <person name="Alikhan N.F."/>
            <person name="Baker D."/>
            <person name="Gharbi K."/>
            <person name="Hall N."/>
            <person name="Watson M."/>
            <person name="Adriaenssens E.M."/>
            <person name="Foster-Nyarko E."/>
            <person name="Jarju S."/>
            <person name="Secka A."/>
            <person name="Antonio M."/>
            <person name="Oren A."/>
            <person name="Chaudhuri R.R."/>
            <person name="La Ragione R."/>
            <person name="Hildebrand F."/>
            <person name="Pallen M.J."/>
        </authorList>
    </citation>
    <scope>NUCLEOTIDE SEQUENCE</scope>
    <source>
        <strain evidence="1">17113</strain>
    </source>
</reference>
<organism evidence="1 2">
    <name type="scientific">Candidatus Alloenteromonas pullistercoris</name>
    <dbReference type="NCBI Taxonomy" id="2840785"/>
    <lineage>
        <taxon>Bacteria</taxon>
        <taxon>Bacillati</taxon>
        <taxon>Bacillota</taxon>
        <taxon>Bacillota incertae sedis</taxon>
        <taxon>Candidatus Alloenteromonas</taxon>
    </lineage>
</organism>
<reference evidence="1" key="1">
    <citation type="submission" date="2020-10" db="EMBL/GenBank/DDBJ databases">
        <authorList>
            <person name="Gilroy R."/>
        </authorList>
    </citation>
    <scope>NUCLEOTIDE SEQUENCE</scope>
    <source>
        <strain evidence="1">17113</strain>
    </source>
</reference>
<comment type="caution">
    <text evidence="1">The sequence shown here is derived from an EMBL/GenBank/DDBJ whole genome shotgun (WGS) entry which is preliminary data.</text>
</comment>
<evidence type="ECO:0008006" key="3">
    <source>
        <dbReference type="Google" id="ProtNLM"/>
    </source>
</evidence>
<dbReference type="EMBL" id="JADINA010000008">
    <property type="protein sequence ID" value="MBO8425908.1"/>
    <property type="molecule type" value="Genomic_DNA"/>
</dbReference>